<dbReference type="Pfam" id="PF14525">
    <property type="entry name" value="AraC_binding_2"/>
    <property type="match status" value="1"/>
</dbReference>
<accession>A0ABS0DAG6</accession>
<dbReference type="EMBL" id="JADLQN010000001">
    <property type="protein sequence ID" value="MBF6353713.1"/>
    <property type="molecule type" value="Genomic_DNA"/>
</dbReference>
<keyword evidence="2" id="KW-0238">DNA-binding</keyword>
<dbReference type="InterPro" id="IPR050204">
    <property type="entry name" value="AraC_XylS_family_regulators"/>
</dbReference>
<dbReference type="InterPro" id="IPR018060">
    <property type="entry name" value="HTH_AraC"/>
</dbReference>
<dbReference type="Pfam" id="PF12833">
    <property type="entry name" value="HTH_18"/>
    <property type="match status" value="1"/>
</dbReference>
<dbReference type="PANTHER" id="PTHR46796">
    <property type="entry name" value="HTH-TYPE TRANSCRIPTIONAL ACTIVATOR RHAS-RELATED"/>
    <property type="match status" value="1"/>
</dbReference>
<evidence type="ECO:0000256" key="3">
    <source>
        <dbReference type="ARBA" id="ARBA00023163"/>
    </source>
</evidence>
<evidence type="ECO:0000313" key="6">
    <source>
        <dbReference type="Proteomes" id="UP000707731"/>
    </source>
</evidence>
<evidence type="ECO:0000313" key="5">
    <source>
        <dbReference type="EMBL" id="MBF6353713.1"/>
    </source>
</evidence>
<sequence>MENFDFHSNDLGATEEFLISAYSPTRIGNDSPSQSSARIRRNVLGPISVDRLDLGFDMRYSTEPLNKLCLCAVRTGAIEDADGESGAGVFGPGEIGLLTPPDLPFAGVVRSASYSITMFDPALLDRVASTADQATPPRFIGHRPVDPAAGRRLIHVIDHIQDLAADPAAAGSELAAAAAADYLAVTVLGTMPTTALLEPTATDRNDAHPDAVRRAIAYIETHLREDITLTDISAAAYVTPRALQLAFRRHLDTTPLAYLRSLRLAAAHEQLVAADPGDGTTVTGIAWEWGFTHPGRFAIAYRGRYGRAPRSTLRS</sequence>
<dbReference type="Gene3D" id="1.10.10.60">
    <property type="entry name" value="Homeodomain-like"/>
    <property type="match status" value="1"/>
</dbReference>
<comment type="caution">
    <text evidence="5">The sequence shown here is derived from an EMBL/GenBank/DDBJ whole genome shotgun (WGS) entry which is preliminary data.</text>
</comment>
<dbReference type="SMART" id="SM00342">
    <property type="entry name" value="HTH_ARAC"/>
    <property type="match status" value="1"/>
</dbReference>
<dbReference type="RefSeq" id="WP_195000583.1">
    <property type="nucleotide sequence ID" value="NZ_JADLQN010000001.1"/>
</dbReference>
<proteinExistence type="predicted"/>
<keyword evidence="3" id="KW-0804">Transcription</keyword>
<protein>
    <submittedName>
        <fullName evidence="5">Helix-turn-helix transcriptional regulator</fullName>
    </submittedName>
</protein>
<evidence type="ECO:0000256" key="1">
    <source>
        <dbReference type="ARBA" id="ARBA00023015"/>
    </source>
</evidence>
<dbReference type="InterPro" id="IPR009057">
    <property type="entry name" value="Homeodomain-like_sf"/>
</dbReference>
<name>A0ABS0DAG6_9NOCA</name>
<organism evidence="5 6">
    <name type="scientific">Nocardia higoensis</name>
    <dbReference type="NCBI Taxonomy" id="228599"/>
    <lineage>
        <taxon>Bacteria</taxon>
        <taxon>Bacillati</taxon>
        <taxon>Actinomycetota</taxon>
        <taxon>Actinomycetes</taxon>
        <taxon>Mycobacteriales</taxon>
        <taxon>Nocardiaceae</taxon>
        <taxon>Nocardia</taxon>
    </lineage>
</organism>
<keyword evidence="6" id="KW-1185">Reference proteome</keyword>
<dbReference type="InterPro" id="IPR035418">
    <property type="entry name" value="AraC-bd_2"/>
</dbReference>
<evidence type="ECO:0000256" key="2">
    <source>
        <dbReference type="ARBA" id="ARBA00023125"/>
    </source>
</evidence>
<dbReference type="SUPFAM" id="SSF46689">
    <property type="entry name" value="Homeodomain-like"/>
    <property type="match status" value="1"/>
</dbReference>
<gene>
    <name evidence="5" type="ORF">IU449_03975</name>
</gene>
<keyword evidence="1" id="KW-0805">Transcription regulation</keyword>
<dbReference type="Proteomes" id="UP000707731">
    <property type="component" value="Unassembled WGS sequence"/>
</dbReference>
<feature type="domain" description="HTH araC/xylS-type" evidence="4">
    <location>
        <begin position="213"/>
        <end position="315"/>
    </location>
</feature>
<dbReference type="PROSITE" id="PS01124">
    <property type="entry name" value="HTH_ARAC_FAMILY_2"/>
    <property type="match status" value="1"/>
</dbReference>
<evidence type="ECO:0000259" key="4">
    <source>
        <dbReference type="PROSITE" id="PS01124"/>
    </source>
</evidence>
<dbReference type="PANTHER" id="PTHR46796:SF12">
    <property type="entry name" value="HTH-TYPE DNA-BINDING TRANSCRIPTIONAL ACTIVATOR EUTR"/>
    <property type="match status" value="1"/>
</dbReference>
<reference evidence="5 6" key="1">
    <citation type="submission" date="2020-10" db="EMBL/GenBank/DDBJ databases">
        <title>Identification of Nocardia species via Next-generation sequencing and recognition of intraspecies genetic diversity.</title>
        <authorList>
            <person name="Li P."/>
            <person name="Li P."/>
            <person name="Lu B."/>
        </authorList>
    </citation>
    <scope>NUCLEOTIDE SEQUENCE [LARGE SCALE GENOMIC DNA]</scope>
    <source>
        <strain evidence="5 6">BJ06-0143</strain>
    </source>
</reference>